<feature type="region of interest" description="Disordered" evidence="1">
    <location>
        <begin position="130"/>
        <end position="149"/>
    </location>
</feature>
<organism evidence="2 3">
    <name type="scientific">Meganyctiphanes norvegica</name>
    <name type="common">Northern krill</name>
    <name type="synonym">Thysanopoda norvegica</name>
    <dbReference type="NCBI Taxonomy" id="48144"/>
    <lineage>
        <taxon>Eukaryota</taxon>
        <taxon>Metazoa</taxon>
        <taxon>Ecdysozoa</taxon>
        <taxon>Arthropoda</taxon>
        <taxon>Crustacea</taxon>
        <taxon>Multicrustacea</taxon>
        <taxon>Malacostraca</taxon>
        <taxon>Eumalacostraca</taxon>
        <taxon>Eucarida</taxon>
        <taxon>Euphausiacea</taxon>
        <taxon>Euphausiidae</taxon>
        <taxon>Meganyctiphanes</taxon>
    </lineage>
</organism>
<evidence type="ECO:0000313" key="2">
    <source>
        <dbReference type="EMBL" id="CAL4240350.1"/>
    </source>
</evidence>
<feature type="region of interest" description="Disordered" evidence="1">
    <location>
        <begin position="1"/>
        <end position="45"/>
    </location>
</feature>
<dbReference type="Proteomes" id="UP001497623">
    <property type="component" value="Unassembled WGS sequence"/>
</dbReference>
<evidence type="ECO:0000313" key="3">
    <source>
        <dbReference type="Proteomes" id="UP001497623"/>
    </source>
</evidence>
<accession>A0AAV2SWF5</accession>
<sequence length="175" mass="20396">MNQERPSDKSNKFEEIEKRKESSKDESLPNDLIEEHGTTKQKCSEDEITHFRLIYHPDDISPQNSSKTLQAPSFYDGMEESETSEICNKSINIPIPVDESGKTDKVDNKVYDKDIDNLLNEWEQTETLNDIKNKNDNSKSSEEYNKNNKRDLENLLDEWEDTESDVLDFSKNRTV</sequence>
<protein>
    <submittedName>
        <fullName evidence="2">Uncharacterized protein</fullName>
    </submittedName>
</protein>
<keyword evidence="3" id="KW-1185">Reference proteome</keyword>
<dbReference type="EMBL" id="CAXKWB010127089">
    <property type="protein sequence ID" value="CAL4240350.1"/>
    <property type="molecule type" value="Genomic_DNA"/>
</dbReference>
<name>A0AAV2SWF5_MEGNR</name>
<dbReference type="AlphaFoldDB" id="A0AAV2SWF5"/>
<feature type="non-terminal residue" evidence="2">
    <location>
        <position position="175"/>
    </location>
</feature>
<gene>
    <name evidence="2" type="ORF">MNOR_LOCUS40585</name>
</gene>
<reference evidence="2 3" key="1">
    <citation type="submission" date="2024-05" db="EMBL/GenBank/DDBJ databases">
        <authorList>
            <person name="Wallberg A."/>
        </authorList>
    </citation>
    <scope>NUCLEOTIDE SEQUENCE [LARGE SCALE GENOMIC DNA]</scope>
</reference>
<comment type="caution">
    <text evidence="2">The sequence shown here is derived from an EMBL/GenBank/DDBJ whole genome shotgun (WGS) entry which is preliminary data.</text>
</comment>
<proteinExistence type="predicted"/>
<evidence type="ECO:0000256" key="1">
    <source>
        <dbReference type="SAM" id="MobiDB-lite"/>
    </source>
</evidence>